<dbReference type="InterPro" id="IPR041667">
    <property type="entry name" value="Cupin_8"/>
</dbReference>
<protein>
    <recommendedName>
        <fullName evidence="1">JmjC domain-containing protein</fullName>
    </recommendedName>
</protein>
<reference evidence="2" key="1">
    <citation type="submission" date="2021-01" db="UniProtKB">
        <authorList>
            <consortium name="EnsemblMetazoa"/>
        </authorList>
    </citation>
    <scope>IDENTIFICATION</scope>
</reference>
<dbReference type="PANTHER" id="PTHR12461:SF99">
    <property type="entry name" value="BIFUNCTIONAL PEPTIDASE AND (3S)-LYSYL HYDROXYLASE JMJD7"/>
    <property type="match status" value="1"/>
</dbReference>
<dbReference type="Proteomes" id="UP000594260">
    <property type="component" value="Unplaced"/>
</dbReference>
<proteinExistence type="predicted"/>
<dbReference type="SUPFAM" id="SSF51197">
    <property type="entry name" value="Clavaminate synthase-like"/>
    <property type="match status" value="1"/>
</dbReference>
<dbReference type="InterPro" id="IPR014710">
    <property type="entry name" value="RmlC-like_jellyroll"/>
</dbReference>
<evidence type="ECO:0000259" key="1">
    <source>
        <dbReference type="PROSITE" id="PS51184"/>
    </source>
</evidence>
<evidence type="ECO:0000313" key="2">
    <source>
        <dbReference type="EnsemblMetazoa" id="XP_022652120"/>
    </source>
</evidence>
<dbReference type="PANTHER" id="PTHR12461">
    <property type="entry name" value="HYPOXIA-INDUCIBLE FACTOR 1 ALPHA INHIBITOR-RELATED"/>
    <property type="match status" value="1"/>
</dbReference>
<dbReference type="EnsemblMetazoa" id="XM_022796385">
    <property type="protein sequence ID" value="XP_022652120"/>
    <property type="gene ID" value="LOC111246570"/>
</dbReference>
<accession>A0A7M7JHQ5</accession>
<dbReference type="SMART" id="SM00558">
    <property type="entry name" value="JmjC"/>
    <property type="match status" value="1"/>
</dbReference>
<sequence>MLITVAITPDGWTDAIRGGKFCLPYETQMSFANFIEAMEKPRSDEVLYIQKQNSNLEDEFSSLWNDITPDLRDWGSQVFGANPDASNFWMGDHRAITSMHKDHYENLYAVVRGYKTFTLCPPHSILRIPHRLCKNFMHRRHNNNDGILSSGTSYSCSGSNETSQKSQWTLEETQGETLWVDGRPGEWPGVQCLKTVLKMGDVLYLPSLWFHQVQQSHQSIAINFWFDMKYDQRYCYFKMGELLNTTTAPYTRQHLSKAGLH</sequence>
<dbReference type="Gene3D" id="2.60.120.10">
    <property type="entry name" value="Jelly Rolls"/>
    <property type="match status" value="1"/>
</dbReference>
<dbReference type="Pfam" id="PF13621">
    <property type="entry name" value="Cupin_8"/>
    <property type="match status" value="1"/>
</dbReference>
<dbReference type="RefSeq" id="XP_022652120.1">
    <property type="nucleotide sequence ID" value="XM_022796385.1"/>
</dbReference>
<feature type="domain" description="JmjC" evidence="1">
    <location>
        <begin position="52"/>
        <end position="243"/>
    </location>
</feature>
<organism evidence="2 3">
    <name type="scientific">Varroa destructor</name>
    <name type="common">Honeybee mite</name>
    <dbReference type="NCBI Taxonomy" id="109461"/>
    <lineage>
        <taxon>Eukaryota</taxon>
        <taxon>Metazoa</taxon>
        <taxon>Ecdysozoa</taxon>
        <taxon>Arthropoda</taxon>
        <taxon>Chelicerata</taxon>
        <taxon>Arachnida</taxon>
        <taxon>Acari</taxon>
        <taxon>Parasitiformes</taxon>
        <taxon>Mesostigmata</taxon>
        <taxon>Gamasina</taxon>
        <taxon>Dermanyssoidea</taxon>
        <taxon>Varroidae</taxon>
        <taxon>Varroa</taxon>
    </lineage>
</organism>
<dbReference type="GeneID" id="111246570"/>
<dbReference type="InterPro" id="IPR003347">
    <property type="entry name" value="JmjC_dom"/>
</dbReference>
<name>A0A7M7JHQ5_VARDE</name>
<keyword evidence="3" id="KW-1185">Reference proteome</keyword>
<dbReference type="PROSITE" id="PS51184">
    <property type="entry name" value="JMJC"/>
    <property type="match status" value="1"/>
</dbReference>
<dbReference type="AlphaFoldDB" id="A0A7M7JHQ5"/>
<evidence type="ECO:0000313" key="3">
    <source>
        <dbReference type="Proteomes" id="UP000594260"/>
    </source>
</evidence>
<dbReference type="OMA" id="YWHDMEF"/>